<accession>Q0VT18</accession>
<sequence>MDDKGKTENLDGRCTGIAEPRFAVVGHPNKGKSSVVATLAQNDSIAIAMEPGTTRDSHRYPMKVDDVTLYELIDTPGFQRPRKVLAWLQGHSLSASDRPDTVAAFVTQHRDDPRYHDECELLRPIVEGAGIIYVVDGSVPYNREHEAEMNILRWTGRPSLALINQIGPDDHSAAWEAALGQYFQIVRRFDAVGAPFEKHLDLLRSFGQLAPHWREPLDAALEYLQALKFGRDSQALECIADALIGMLGHQETARLGEFESAEPLLPKLQQRWQAWQREREQRLRGAVEDLYQHRRLQRQEDTLVTPEGGDLFSERTRQLWGISKNQLAAAGFGAGAVGGAGIDAMALGHSLGAGALIGGLLGAAGSYYYSGKLTKLKFGPLSGGFREAVYGPLRDPQFAYVVLGRALVHWYQVSQRNHAGRDVLVVTGADDHWLGQMERSHRNGLQKSLQALAQRRFEPSKRQRLIEQLEWAQQAFAQWQLQAFQTTDETTTD</sequence>
<proteinExistence type="predicted"/>
<evidence type="ECO:0000313" key="3">
    <source>
        <dbReference type="Proteomes" id="UP000008871"/>
    </source>
</evidence>
<feature type="domain" description="G" evidence="1">
    <location>
        <begin position="22"/>
        <end position="107"/>
    </location>
</feature>
<dbReference type="RefSeq" id="WP_011587311.1">
    <property type="nucleotide sequence ID" value="NC_008260.1"/>
</dbReference>
<organism evidence="2 3">
    <name type="scientific">Alcanivorax borkumensis (strain ATCC 700651 / DSM 11573 / NCIMB 13689 / SK2)</name>
    <dbReference type="NCBI Taxonomy" id="393595"/>
    <lineage>
        <taxon>Bacteria</taxon>
        <taxon>Pseudomonadati</taxon>
        <taxon>Pseudomonadota</taxon>
        <taxon>Gammaproteobacteria</taxon>
        <taxon>Oceanospirillales</taxon>
        <taxon>Alcanivoracaceae</taxon>
        <taxon>Alcanivorax</taxon>
    </lineage>
</organism>
<dbReference type="Gene3D" id="3.40.50.300">
    <property type="entry name" value="P-loop containing nucleotide triphosphate hydrolases"/>
    <property type="match status" value="1"/>
</dbReference>
<dbReference type="AlphaFoldDB" id="Q0VT18"/>
<dbReference type="InterPro" id="IPR027417">
    <property type="entry name" value="P-loop_NTPase"/>
</dbReference>
<evidence type="ECO:0000313" key="2">
    <source>
        <dbReference type="EMBL" id="CAL15461.1"/>
    </source>
</evidence>
<dbReference type="InterPro" id="IPR006073">
    <property type="entry name" value="GTP-bd"/>
</dbReference>
<dbReference type="Pfam" id="PF11981">
    <property type="entry name" value="DUF3482"/>
    <property type="match status" value="1"/>
</dbReference>
<dbReference type="Proteomes" id="UP000008871">
    <property type="component" value="Chromosome"/>
</dbReference>
<gene>
    <name evidence="2" type="ordered locus">ABO_0013</name>
</gene>
<dbReference type="KEGG" id="abo:ABO_0013"/>
<reference evidence="2 3" key="1">
    <citation type="journal article" date="2006" name="Nat. Biotechnol.">
        <title>Genome sequence of the ubiquitous hydrocarbon-degrading marine bacterium Alcanivorax borkumensis.</title>
        <authorList>
            <person name="Schneiker S."/>
            <person name="Martins dos Santos V.A.P."/>
            <person name="Bartels D."/>
            <person name="Bekel T."/>
            <person name="Brecht M."/>
            <person name="Buhrmester J."/>
            <person name="Chernikova T.N."/>
            <person name="Denaro R."/>
            <person name="Ferrer M."/>
            <person name="Gertler C."/>
            <person name="Goesmann A."/>
            <person name="Golyshina O.V."/>
            <person name="Kaminski F."/>
            <person name="Khachane A.N."/>
            <person name="Lang S."/>
            <person name="Linke B."/>
            <person name="McHardy A.C."/>
            <person name="Meyer F."/>
            <person name="Nechitaylo T."/>
            <person name="Puehler A."/>
            <person name="Regenhardt D."/>
            <person name="Rupp O."/>
            <person name="Sabirova J.S."/>
            <person name="Selbitschka W."/>
            <person name="Yakimov M.M."/>
            <person name="Timmis K.N."/>
            <person name="Vorhoelter F.-J."/>
            <person name="Weidner S."/>
            <person name="Kaiser O."/>
            <person name="Golyshin P.N."/>
        </authorList>
    </citation>
    <scope>NUCLEOTIDE SEQUENCE [LARGE SCALE GENOMIC DNA]</scope>
    <source>
        <strain evidence="3">ATCC 700651 / DSM 11573 / NCIMB 13689 / SK2</strain>
    </source>
</reference>
<dbReference type="STRING" id="393595.ABO_0013"/>
<evidence type="ECO:0000259" key="1">
    <source>
        <dbReference type="Pfam" id="PF01926"/>
    </source>
</evidence>
<name>Q0VT18_ALCBS</name>
<dbReference type="SUPFAM" id="SSF52540">
    <property type="entry name" value="P-loop containing nucleoside triphosphate hydrolases"/>
    <property type="match status" value="1"/>
</dbReference>
<dbReference type="eggNOG" id="COG1160">
    <property type="taxonomic scope" value="Bacteria"/>
</dbReference>
<protein>
    <recommendedName>
        <fullName evidence="1">G domain-containing protein</fullName>
    </recommendedName>
</protein>
<dbReference type="Pfam" id="PF01926">
    <property type="entry name" value="MMR_HSR1"/>
    <property type="match status" value="1"/>
</dbReference>
<dbReference type="InterPro" id="IPR021871">
    <property type="entry name" value="DUF3482"/>
</dbReference>
<keyword evidence="3" id="KW-1185">Reference proteome</keyword>
<dbReference type="EMBL" id="AM286690">
    <property type="protein sequence ID" value="CAL15461.1"/>
    <property type="molecule type" value="Genomic_DNA"/>
</dbReference>
<dbReference type="HOGENOM" id="CLU_589174_0_0_6"/>
<dbReference type="OrthoDB" id="5406017at2"/>
<dbReference type="GO" id="GO:0005525">
    <property type="term" value="F:GTP binding"/>
    <property type="evidence" value="ECO:0007669"/>
    <property type="project" value="InterPro"/>
</dbReference>